<name>A0A9D5QDM2_UNCW3</name>
<sequence>MQKGKTLLFLLGVTTGFLSLYAQAPLWWTETLDTQIVEPVLGVASKDSVKALIIVSAFIDDSSDIDPLGQGLAYYPPF</sequence>
<accession>A0A9D5QDM2</accession>
<reference evidence="1" key="1">
    <citation type="submission" date="2019-11" db="EMBL/GenBank/DDBJ databases">
        <title>Microbial mats filling the niche in hypersaline microbial mats.</title>
        <authorList>
            <person name="Wong H.L."/>
            <person name="Macleod F.I."/>
            <person name="White R.A. III"/>
            <person name="Burns B.P."/>
        </authorList>
    </citation>
    <scope>NUCLEOTIDE SEQUENCE</scope>
    <source>
        <strain evidence="1">Bin_327</strain>
    </source>
</reference>
<comment type="caution">
    <text evidence="1">The sequence shown here is derived from an EMBL/GenBank/DDBJ whole genome shotgun (WGS) entry which is preliminary data.</text>
</comment>
<evidence type="ECO:0000313" key="1">
    <source>
        <dbReference type="EMBL" id="MBD3365201.1"/>
    </source>
</evidence>
<protein>
    <submittedName>
        <fullName evidence="1">Uncharacterized protein</fullName>
    </submittedName>
</protein>
<dbReference type="EMBL" id="WJKJ01000276">
    <property type="protein sequence ID" value="MBD3365201.1"/>
    <property type="molecule type" value="Genomic_DNA"/>
</dbReference>
<organism evidence="1 2">
    <name type="scientific">candidate division WOR-3 bacterium</name>
    <dbReference type="NCBI Taxonomy" id="2052148"/>
    <lineage>
        <taxon>Bacteria</taxon>
        <taxon>Bacteria division WOR-3</taxon>
    </lineage>
</organism>
<proteinExistence type="predicted"/>
<dbReference type="Proteomes" id="UP000630660">
    <property type="component" value="Unassembled WGS sequence"/>
</dbReference>
<evidence type="ECO:0000313" key="2">
    <source>
        <dbReference type="Proteomes" id="UP000630660"/>
    </source>
</evidence>
<gene>
    <name evidence="1" type="ORF">GF359_08295</name>
</gene>
<dbReference type="AlphaFoldDB" id="A0A9D5QDM2"/>